<proteinExistence type="predicted"/>
<feature type="signal peptide" evidence="1">
    <location>
        <begin position="1"/>
        <end position="16"/>
    </location>
</feature>
<feature type="domain" description="Macroglobulin" evidence="2">
    <location>
        <begin position="633"/>
        <end position="721"/>
    </location>
</feature>
<dbReference type="EMBL" id="CP041730">
    <property type="protein sequence ID" value="QDQ27597.1"/>
    <property type="molecule type" value="Genomic_DNA"/>
</dbReference>
<dbReference type="KEGG" id="cari:FNU76_15230"/>
<dbReference type="PANTHER" id="PTHR40094:SF1">
    <property type="entry name" value="UBIQUITIN DOMAIN-CONTAINING PROTEIN"/>
    <property type="match status" value="1"/>
</dbReference>
<accession>A0A516SHH4</accession>
<keyword evidence="5" id="KW-1185">Reference proteome</keyword>
<evidence type="ECO:0000313" key="5">
    <source>
        <dbReference type="Proteomes" id="UP000317550"/>
    </source>
</evidence>
<dbReference type="GO" id="GO:0004866">
    <property type="term" value="F:endopeptidase inhibitor activity"/>
    <property type="evidence" value="ECO:0007669"/>
    <property type="project" value="InterPro"/>
</dbReference>
<gene>
    <name evidence="4" type="ORF">FNU76_15230</name>
</gene>
<sequence length="854" mass="92405">MRIAFLLTLFCTSAFAAGVDSFTPQGAVRDVRQAKALFSEAMVRFGDPRLADPFEIRCGEEKGTGRWIDDKTWVYDFVRDVPSAASCQFDLKAGLKTLKGTPLPAAAFAFNTGGPEPGGPNQMLWPSSGETIDASQVFIVPFGAPPTLQSLLAKTRCEVEGIRERMPVTVLTPAERTKLFLGFFGKDTRSWPVNAEALRCQRPLPADTKVELVFDAGLAAANGLSLREPMRFEYRVRPKFTAWVGCERTRDKAACIPISPITLNFSTAVSLAQAKAAVLSSADGKQRWSPEPFSEQDIETIEDEAGKRIQQVSSMRFKPLFPESTTLRMALPANLRDEYGRVLSNAAQFPQTVKIDSFPALAKFAADFGVVERSVGVLPVTVRNVGEAAKAAATPPPPSGVMDKLADMAKRATGSEEKPAPAGLGLPYRQLNVNKEADILRWYLRLRQGAQAQENKDYRSASLLAKEAGAQQFRLPAPNDNQAAEVIGLPLPQSGLTIVEVESARLGQRLLQPVAPMQIAAGALVTNLSVHLRRGHDDALVWVTSLDKGWLVNAASISLLDCKGRLLASGKTDKQGIWQYGKALPAQRYDCPLFAFARQGQDVGFVASDWDQGIESWRFGVDTERERSQRSSLHAVFDRGLYRANETVSIKLLARERTAGGFGWLADAQLPNQVKLVHMGSDESVVLPVKWRSGAAELSWKVPAEAKLGSYSVQAERKQGKTISNLGEAGSFNVAEFRVPLMRGVLKLPVNPVAVDKLDAHAQVQYLAGGPAAGEKIKLRGVVRPMGGRNLDDFEGFDFSNGDVSPAVTRGAEDGEYQGGAGDTSLENVEATLDKAGGATLSLAGLPTLRGRLG</sequence>
<evidence type="ECO:0000256" key="1">
    <source>
        <dbReference type="SAM" id="SignalP"/>
    </source>
</evidence>
<evidence type="ECO:0000313" key="4">
    <source>
        <dbReference type="EMBL" id="QDQ27597.1"/>
    </source>
</evidence>
<evidence type="ECO:0000259" key="3">
    <source>
        <dbReference type="Pfam" id="PF11974"/>
    </source>
</evidence>
<dbReference type="AlphaFoldDB" id="A0A516SHH4"/>
<feature type="chain" id="PRO_5021827854" description="Alpha-2-macroglobulin" evidence="1">
    <location>
        <begin position="17"/>
        <end position="854"/>
    </location>
</feature>
<dbReference type="Pfam" id="PF11974">
    <property type="entry name" value="bMG3"/>
    <property type="match status" value="1"/>
</dbReference>
<name>A0A516SHH4_9NEIS</name>
<keyword evidence="1" id="KW-0732">Signal</keyword>
<feature type="domain" description="Alpha-2-macroglobulin MG3" evidence="3">
    <location>
        <begin position="525"/>
        <end position="624"/>
    </location>
</feature>
<evidence type="ECO:0000259" key="2">
    <source>
        <dbReference type="Pfam" id="PF01835"/>
    </source>
</evidence>
<dbReference type="RefSeq" id="WP_144278990.1">
    <property type="nucleotide sequence ID" value="NZ_CP041730.1"/>
</dbReference>
<dbReference type="OrthoDB" id="9767116at2"/>
<dbReference type="PANTHER" id="PTHR40094">
    <property type="entry name" value="ALPHA-2-MACROGLOBULIN HOMOLOG"/>
    <property type="match status" value="1"/>
</dbReference>
<evidence type="ECO:0008006" key="6">
    <source>
        <dbReference type="Google" id="ProtNLM"/>
    </source>
</evidence>
<dbReference type="InterPro" id="IPR051802">
    <property type="entry name" value="YfhM-like"/>
</dbReference>
<dbReference type="Gene3D" id="2.60.40.1930">
    <property type="match status" value="1"/>
</dbReference>
<protein>
    <recommendedName>
        <fullName evidence="6">Alpha-2-macroglobulin</fullName>
    </recommendedName>
</protein>
<reference evidence="5" key="1">
    <citation type="submission" date="2019-07" db="EMBL/GenBank/DDBJ databases">
        <title>Chitinimonas sp. nov., isolated from Ny-Alesund, arctica soil.</title>
        <authorList>
            <person name="Xu Q."/>
            <person name="Peng F."/>
        </authorList>
    </citation>
    <scope>NUCLEOTIDE SEQUENCE [LARGE SCALE GENOMIC DNA]</scope>
    <source>
        <strain evidence="5">R3-44</strain>
    </source>
</reference>
<dbReference type="Pfam" id="PF01835">
    <property type="entry name" value="MG2"/>
    <property type="match status" value="1"/>
</dbReference>
<organism evidence="4 5">
    <name type="scientific">Chitinimonas arctica</name>
    <dbReference type="NCBI Taxonomy" id="2594795"/>
    <lineage>
        <taxon>Bacteria</taxon>
        <taxon>Pseudomonadati</taxon>
        <taxon>Pseudomonadota</taxon>
        <taxon>Betaproteobacteria</taxon>
        <taxon>Neisseriales</taxon>
        <taxon>Chitinibacteraceae</taxon>
        <taxon>Chitinimonas</taxon>
    </lineage>
</organism>
<dbReference type="InterPro" id="IPR002890">
    <property type="entry name" value="MG2"/>
</dbReference>
<dbReference type="InterPro" id="IPR021868">
    <property type="entry name" value="Alpha_2_Macroglob_MG3"/>
</dbReference>
<dbReference type="Proteomes" id="UP000317550">
    <property type="component" value="Chromosome"/>
</dbReference>